<name>A0ABX5QIE3_9MICO</name>
<evidence type="ECO:0008006" key="3">
    <source>
        <dbReference type="Google" id="ProtNLM"/>
    </source>
</evidence>
<gene>
    <name evidence="1" type="ORF">Leucomu_13510</name>
</gene>
<accession>A0ABX5QIE3</accession>
<reference evidence="1 2" key="1">
    <citation type="submission" date="2019-01" db="EMBL/GenBank/DDBJ databases">
        <title>Leucobacter muris sp. nov. isolated from the nose of a laboratory mouse.</title>
        <authorList>
            <person name="Benga L."/>
            <person name="Sproeer C."/>
            <person name="Schumann P."/>
            <person name="Verbarg S."/>
            <person name="Bunk B."/>
            <person name="Engelhardt E."/>
            <person name="Benten P.M."/>
            <person name="Sager M."/>
        </authorList>
    </citation>
    <scope>NUCLEOTIDE SEQUENCE [LARGE SCALE GENOMIC DNA]</scope>
    <source>
        <strain evidence="1 2">DSM 101948</strain>
    </source>
</reference>
<proteinExistence type="predicted"/>
<keyword evidence="2" id="KW-1185">Reference proteome</keyword>
<evidence type="ECO:0000313" key="1">
    <source>
        <dbReference type="EMBL" id="QAB18791.1"/>
    </source>
</evidence>
<dbReference type="Proteomes" id="UP000285768">
    <property type="component" value="Chromosome"/>
</dbReference>
<sequence length="257" mass="26978">MAADEQGFDLDAVGVPITGMAAYAPLSPENVLTPAQLAASPLELPAGFKKLGLYKQDGGPSPSRESGDALEFFQIGYKKSGDGTRALTIGLAENNPTVLALIEGVEPDEHGVYKVSSNLPDNRFILFSSIRYRGGLEERQIGVASITAVEPDQAERGSVKGANVTFTWQEHELFEGSPFWQWGPAVPGAPVDPTGVTAGTPGAFTPTGAALPTTIAALRALGPLGQTTAWTTGQYVEYGNGMKAHWDGTDWTTGEAA</sequence>
<organism evidence="1 2">
    <name type="scientific">Leucobacter muris</name>
    <dbReference type="NCBI Taxonomy" id="1935379"/>
    <lineage>
        <taxon>Bacteria</taxon>
        <taxon>Bacillati</taxon>
        <taxon>Actinomycetota</taxon>
        <taxon>Actinomycetes</taxon>
        <taxon>Micrococcales</taxon>
        <taxon>Microbacteriaceae</taxon>
        <taxon>Leucobacter</taxon>
    </lineage>
</organism>
<protein>
    <recommendedName>
        <fullName evidence="3">DUF2510 domain-containing protein</fullName>
    </recommendedName>
</protein>
<dbReference type="RefSeq" id="WP_128387533.1">
    <property type="nucleotide sequence ID" value="NZ_CP035037.1"/>
</dbReference>
<evidence type="ECO:0000313" key="2">
    <source>
        <dbReference type="Proteomes" id="UP000285768"/>
    </source>
</evidence>
<dbReference type="EMBL" id="CP035037">
    <property type="protein sequence ID" value="QAB18791.1"/>
    <property type="molecule type" value="Genomic_DNA"/>
</dbReference>